<dbReference type="InterPro" id="IPR051954">
    <property type="entry name" value="tRNA_methyltransferase_THADA"/>
</dbReference>
<reference evidence="4" key="1">
    <citation type="submission" date="2020-11" db="EMBL/GenBank/DDBJ databases">
        <authorList>
            <person name="Whiteford S."/>
        </authorList>
    </citation>
    <scope>NUCLEOTIDE SEQUENCE</scope>
</reference>
<keyword evidence="5" id="KW-1185">Reference proteome</keyword>
<dbReference type="Proteomes" id="UP000653454">
    <property type="component" value="Unassembled WGS sequence"/>
</dbReference>
<dbReference type="PANTHER" id="PTHR14387:SF7">
    <property type="entry name" value="THYROID ADENOMA-ASSOCIATED PROTEIN"/>
    <property type="match status" value="1"/>
</dbReference>
<feature type="domain" description="tRNA (32-2'-O)-methyltransferase regulator THADA-like C-terminal TPR repeats region" evidence="3">
    <location>
        <begin position="349"/>
        <end position="503"/>
    </location>
</feature>
<feature type="domain" description="DUF2428" evidence="2">
    <location>
        <begin position="99"/>
        <end position="347"/>
    </location>
</feature>
<dbReference type="PANTHER" id="PTHR14387">
    <property type="entry name" value="THADA/DEATH RECEPTOR INTERACTING PROTEIN"/>
    <property type="match status" value="1"/>
</dbReference>
<evidence type="ECO:0000259" key="3">
    <source>
        <dbReference type="Pfam" id="PF25151"/>
    </source>
</evidence>
<accession>A0A8S4DMF4</accession>
<dbReference type="EMBL" id="CAJHNJ030000006">
    <property type="protein sequence ID" value="CAG9101576.1"/>
    <property type="molecule type" value="Genomic_DNA"/>
</dbReference>
<dbReference type="InterPro" id="IPR019442">
    <property type="entry name" value="THADA/TRM732_DUF2428"/>
</dbReference>
<evidence type="ECO:0000313" key="4">
    <source>
        <dbReference type="EMBL" id="CAG9101576.1"/>
    </source>
</evidence>
<comment type="caution">
    <text evidence="4">The sequence shown here is derived from an EMBL/GenBank/DDBJ whole genome shotgun (WGS) entry which is preliminary data.</text>
</comment>
<dbReference type="GO" id="GO:0030488">
    <property type="term" value="P:tRNA methylation"/>
    <property type="evidence" value="ECO:0007669"/>
    <property type="project" value="TreeGrafter"/>
</dbReference>
<dbReference type="Pfam" id="PF10350">
    <property type="entry name" value="DUF2428"/>
    <property type="match status" value="1"/>
</dbReference>
<dbReference type="AlphaFoldDB" id="A0A8S4DMF4"/>
<organism evidence="4 5">
    <name type="scientific">Plutella xylostella</name>
    <name type="common">Diamondback moth</name>
    <name type="synonym">Plutella maculipennis</name>
    <dbReference type="NCBI Taxonomy" id="51655"/>
    <lineage>
        <taxon>Eukaryota</taxon>
        <taxon>Metazoa</taxon>
        <taxon>Ecdysozoa</taxon>
        <taxon>Arthropoda</taxon>
        <taxon>Hexapoda</taxon>
        <taxon>Insecta</taxon>
        <taxon>Pterygota</taxon>
        <taxon>Neoptera</taxon>
        <taxon>Endopterygota</taxon>
        <taxon>Lepidoptera</taxon>
        <taxon>Glossata</taxon>
        <taxon>Ditrysia</taxon>
        <taxon>Yponomeutoidea</taxon>
        <taxon>Plutellidae</taxon>
        <taxon>Plutella</taxon>
    </lineage>
</organism>
<proteinExistence type="predicted"/>
<dbReference type="GO" id="GO:0005829">
    <property type="term" value="C:cytosol"/>
    <property type="evidence" value="ECO:0007669"/>
    <property type="project" value="TreeGrafter"/>
</dbReference>
<name>A0A8S4DMF4_PLUXY</name>
<dbReference type="InterPro" id="IPR056842">
    <property type="entry name" value="THADA-like_TPR_C"/>
</dbReference>
<gene>
    <name evidence="4" type="ORF">PLXY2_LOCUS2432</name>
</gene>
<evidence type="ECO:0000313" key="5">
    <source>
        <dbReference type="Proteomes" id="UP000653454"/>
    </source>
</evidence>
<dbReference type="Pfam" id="PF25151">
    <property type="entry name" value="TPR_Trm732_C"/>
    <property type="match status" value="1"/>
</dbReference>
<sequence>MDVNPEKSTAVYFSRTNAYYRSIQPNIRMFGKPIPWANKVKYLGVTLDCRLNFKAHINKVRNKAAFYLCRLAPLIRNPKLSLRSKVRLAISSSQQWSALVADVISTCMRVTECAAPIVNNSSPEGHLPMDSGVKLGSGSGQVTAQMVLLCAWRSVKEVSLLLGSISSRLTIEGESRDSTVTHAQVVGIGRHLTTLLAETKHRGAFEQAYVGFSMLLTRLWSCRSESLLSLPGAWLSGLMADIAGGGGGKLCATRRSAGVPYIIQALVTTELQVNGRPRCFHRCMSRLLALARRDPHQEHTVEVETRTHSLNILRALFRNTCLGEASAGYVGQGLLVAIRGFDANTWAERNSATLLFSALTVRIFGVQRSRDGDNLCVRNKMTGRIFFLRYPQLYDFMLNKLQEASEAADSRLLQPSLYPALLLLARLYPSSLEGTVSNLKLVSFIPHVQSCGRSAVLKTRQLAARAMPPLISPEQYPGHVTGMLEVLVGGGGCTNYCHGVLLQDIVLSSLRKKQLTVYFLVKHLYRNP</sequence>
<protein>
    <submittedName>
        <fullName evidence="4">(diamondback moth) hypothetical protein</fullName>
    </submittedName>
</protein>
<evidence type="ECO:0000259" key="2">
    <source>
        <dbReference type="Pfam" id="PF10350"/>
    </source>
</evidence>
<evidence type="ECO:0000256" key="1">
    <source>
        <dbReference type="ARBA" id="ARBA00022694"/>
    </source>
</evidence>
<keyword evidence="1" id="KW-0819">tRNA processing</keyword>